<reference evidence="1 2" key="1">
    <citation type="submission" date="2014-02" db="EMBL/GenBank/DDBJ databases">
        <title>Single nucleus genome sequencing reveals high similarity among nuclei of an endomycorrhizal fungus.</title>
        <authorList>
            <person name="Lin K."/>
            <person name="Geurts R."/>
            <person name="Zhang Z."/>
            <person name="Limpens E."/>
            <person name="Saunders D.G."/>
            <person name="Mu D."/>
            <person name="Pang E."/>
            <person name="Cao H."/>
            <person name="Cha H."/>
            <person name="Lin T."/>
            <person name="Zhou Q."/>
            <person name="Shang Y."/>
            <person name="Li Y."/>
            <person name="Ivanov S."/>
            <person name="Sharma T."/>
            <person name="Velzen R.V."/>
            <person name="Ruijter N.D."/>
            <person name="Aanen D.K."/>
            <person name="Win J."/>
            <person name="Kamoun S."/>
            <person name="Bisseling T."/>
            <person name="Huang S."/>
        </authorList>
    </citation>
    <scope>NUCLEOTIDE SEQUENCE [LARGE SCALE GENOMIC DNA]</scope>
    <source>
        <strain evidence="2">DAOM197198w</strain>
    </source>
</reference>
<accession>A0A015JHG0</accession>
<evidence type="ECO:0000313" key="1">
    <source>
        <dbReference type="EMBL" id="EXX66550.1"/>
    </source>
</evidence>
<name>A0A015JHG0_RHIIW</name>
<organism evidence="1 2">
    <name type="scientific">Rhizophagus irregularis (strain DAOM 197198w)</name>
    <name type="common">Glomus intraradices</name>
    <dbReference type="NCBI Taxonomy" id="1432141"/>
    <lineage>
        <taxon>Eukaryota</taxon>
        <taxon>Fungi</taxon>
        <taxon>Fungi incertae sedis</taxon>
        <taxon>Mucoromycota</taxon>
        <taxon>Glomeromycotina</taxon>
        <taxon>Glomeromycetes</taxon>
        <taxon>Glomerales</taxon>
        <taxon>Glomeraceae</taxon>
        <taxon>Rhizophagus</taxon>
    </lineage>
</organism>
<dbReference type="AlphaFoldDB" id="A0A015JHG0"/>
<comment type="caution">
    <text evidence="1">The sequence shown here is derived from an EMBL/GenBank/DDBJ whole genome shotgun (WGS) entry which is preliminary data.</text>
</comment>
<gene>
    <name evidence="1" type="ORF">RirG_122730</name>
</gene>
<keyword evidence="2" id="KW-1185">Reference proteome</keyword>
<proteinExistence type="predicted"/>
<dbReference type="HOGENOM" id="CLU_149525_0_0_1"/>
<sequence length="150" mass="18227">MTPYQRILEDLRKAHQSEYAVPYPKPYEDNMNFEEKFRLTNEAVERSKRIGDRILWLVNLFYLGQLLERQSKDNKQRSYYRQQLTEHFRIIVTRMFFLFEYLGVEQIMRTTQITPTMLREISQTEYQRLVTKALEIFNGVENWEGSDVTQ</sequence>
<protein>
    <recommendedName>
        <fullName evidence="3">Gag-pol fusion protein: PROVISIONAL</fullName>
    </recommendedName>
</protein>
<evidence type="ECO:0008006" key="3">
    <source>
        <dbReference type="Google" id="ProtNLM"/>
    </source>
</evidence>
<dbReference type="OrthoDB" id="2310764at2759"/>
<dbReference type="Proteomes" id="UP000022910">
    <property type="component" value="Unassembled WGS sequence"/>
</dbReference>
<evidence type="ECO:0000313" key="2">
    <source>
        <dbReference type="Proteomes" id="UP000022910"/>
    </source>
</evidence>
<dbReference type="EMBL" id="JEMT01018670">
    <property type="protein sequence ID" value="EXX66550.1"/>
    <property type="molecule type" value="Genomic_DNA"/>
</dbReference>